<dbReference type="RefSeq" id="WP_379510355.1">
    <property type="nucleotide sequence ID" value="NZ_JBHRTQ010000010.1"/>
</dbReference>
<proteinExistence type="predicted"/>
<comment type="caution">
    <text evidence="1">The sequence shown here is derived from an EMBL/GenBank/DDBJ whole genome shotgun (WGS) entry which is preliminary data.</text>
</comment>
<dbReference type="SUPFAM" id="SSF53795">
    <property type="entry name" value="PEP carboxykinase-like"/>
    <property type="match status" value="1"/>
</dbReference>
<organism evidence="1 2">
    <name type="scientific">Novosphingobium bradum</name>
    <dbReference type="NCBI Taxonomy" id="1737444"/>
    <lineage>
        <taxon>Bacteria</taxon>
        <taxon>Pseudomonadati</taxon>
        <taxon>Pseudomonadota</taxon>
        <taxon>Alphaproteobacteria</taxon>
        <taxon>Sphingomonadales</taxon>
        <taxon>Sphingomonadaceae</taxon>
        <taxon>Novosphingobium</taxon>
    </lineage>
</organism>
<gene>
    <name evidence="1" type="ORF">ACFOD9_12035</name>
</gene>
<evidence type="ECO:0008006" key="3">
    <source>
        <dbReference type="Google" id="ProtNLM"/>
    </source>
</evidence>
<reference evidence="2" key="1">
    <citation type="journal article" date="2019" name="Int. J. Syst. Evol. Microbiol.">
        <title>The Global Catalogue of Microorganisms (GCM) 10K type strain sequencing project: providing services to taxonomists for standard genome sequencing and annotation.</title>
        <authorList>
            <consortium name="The Broad Institute Genomics Platform"/>
            <consortium name="The Broad Institute Genome Sequencing Center for Infectious Disease"/>
            <person name="Wu L."/>
            <person name="Ma J."/>
        </authorList>
    </citation>
    <scope>NUCLEOTIDE SEQUENCE [LARGE SCALE GENOMIC DNA]</scope>
    <source>
        <strain evidence="2">KCTC 42984</strain>
    </source>
</reference>
<evidence type="ECO:0000313" key="1">
    <source>
        <dbReference type="EMBL" id="MFC3174979.1"/>
    </source>
</evidence>
<dbReference type="Gene3D" id="3.40.50.300">
    <property type="entry name" value="P-loop containing nucleotide triphosphate hydrolases"/>
    <property type="match status" value="1"/>
</dbReference>
<dbReference type="EMBL" id="JBHRTQ010000010">
    <property type="protein sequence ID" value="MFC3174979.1"/>
    <property type="molecule type" value="Genomic_DNA"/>
</dbReference>
<name>A0ABV7IQP1_9SPHN</name>
<dbReference type="InterPro" id="IPR027417">
    <property type="entry name" value="P-loop_NTPase"/>
</dbReference>
<protein>
    <recommendedName>
        <fullName evidence="3">Serine kinase</fullName>
    </recommendedName>
</protein>
<dbReference type="Proteomes" id="UP001595604">
    <property type="component" value="Unassembled WGS sequence"/>
</dbReference>
<keyword evidence="2" id="KW-1185">Reference proteome</keyword>
<sequence>MPAVLSSTLSPVALMRREMAVRQGLVPVELDGLPVAPGHNRMSRDAFLLREPEVAFLYRRSEGVVVARGPGWTPQLEELYLNGSVCAAVASLNGLLPIHASAVVVEGRVVAFTAPAGGGKSTLAAGLAALGLPLFCDDTLVARVEPDGSLLCLPGHKRMKLWPDAVELTGSTPLEQVSADYAKFYVSTAGSAVDGPLPLGALVFLETGAEPALLPLHGGGKIARLSDDHYTRAMFCQANALDGPALFALQARIARAVPMARFVRSLDRGAFARSTGFLAEALCAMMRG</sequence>
<evidence type="ECO:0000313" key="2">
    <source>
        <dbReference type="Proteomes" id="UP001595604"/>
    </source>
</evidence>
<accession>A0ABV7IQP1</accession>